<feature type="transmembrane region" description="Helical" evidence="2">
    <location>
        <begin position="54"/>
        <end position="77"/>
    </location>
</feature>
<keyword evidence="2" id="KW-0472">Membrane</keyword>
<dbReference type="AlphaFoldDB" id="A0A4Q7YA97"/>
<dbReference type="OrthoDB" id="4981425at2"/>
<keyword evidence="4" id="KW-1185">Reference proteome</keyword>
<evidence type="ECO:0000256" key="1">
    <source>
        <dbReference type="SAM" id="MobiDB-lite"/>
    </source>
</evidence>
<evidence type="ECO:0000313" key="3">
    <source>
        <dbReference type="EMBL" id="RZU34102.1"/>
    </source>
</evidence>
<reference evidence="3 4" key="1">
    <citation type="submission" date="2019-02" db="EMBL/GenBank/DDBJ databases">
        <title>Sequencing the genomes of 1000 actinobacteria strains.</title>
        <authorList>
            <person name="Klenk H.-P."/>
        </authorList>
    </citation>
    <scope>NUCLEOTIDE SEQUENCE [LARGE SCALE GENOMIC DNA]</scope>
    <source>
        <strain evidence="3 4">DSM 44509</strain>
    </source>
</reference>
<evidence type="ECO:0000313" key="4">
    <source>
        <dbReference type="Proteomes" id="UP000292507"/>
    </source>
</evidence>
<keyword evidence="2" id="KW-1133">Transmembrane helix</keyword>
<comment type="caution">
    <text evidence="3">The sequence shown here is derived from an EMBL/GenBank/DDBJ whole genome shotgun (WGS) entry which is preliminary data.</text>
</comment>
<feature type="transmembrane region" description="Helical" evidence="2">
    <location>
        <begin position="106"/>
        <end position="125"/>
    </location>
</feature>
<gene>
    <name evidence="3" type="ORF">BKA19_3856</name>
</gene>
<feature type="region of interest" description="Disordered" evidence="1">
    <location>
        <begin position="474"/>
        <end position="510"/>
    </location>
</feature>
<dbReference type="PANTHER" id="PTHR37422">
    <property type="entry name" value="TEICHURONIC ACID BIOSYNTHESIS PROTEIN TUAE"/>
    <property type="match status" value="1"/>
</dbReference>
<organism evidence="3 4">
    <name type="scientific">Blastococcus saxobsidens</name>
    <dbReference type="NCBI Taxonomy" id="138336"/>
    <lineage>
        <taxon>Bacteria</taxon>
        <taxon>Bacillati</taxon>
        <taxon>Actinomycetota</taxon>
        <taxon>Actinomycetes</taxon>
        <taxon>Geodermatophilales</taxon>
        <taxon>Geodermatophilaceae</taxon>
        <taxon>Blastococcus</taxon>
    </lineage>
</organism>
<dbReference type="InterPro" id="IPR051533">
    <property type="entry name" value="WaaL-like"/>
</dbReference>
<feature type="transmembrane region" description="Helical" evidence="2">
    <location>
        <begin position="448"/>
        <end position="465"/>
    </location>
</feature>
<feature type="transmembrane region" description="Helical" evidence="2">
    <location>
        <begin position="240"/>
        <end position="257"/>
    </location>
</feature>
<protein>
    <recommendedName>
        <fullName evidence="5">O-antigen ligase family protein</fullName>
    </recommendedName>
</protein>
<feature type="transmembrane region" description="Helical" evidence="2">
    <location>
        <begin position="418"/>
        <end position="436"/>
    </location>
</feature>
<feature type="transmembrane region" description="Helical" evidence="2">
    <location>
        <begin position="131"/>
        <end position="151"/>
    </location>
</feature>
<feature type="transmembrane region" description="Helical" evidence="2">
    <location>
        <begin position="278"/>
        <end position="311"/>
    </location>
</feature>
<dbReference type="EMBL" id="SHKV01000001">
    <property type="protein sequence ID" value="RZU34102.1"/>
    <property type="molecule type" value="Genomic_DNA"/>
</dbReference>
<sequence>MGDALTRSMARTLVPCLLAVVALTVAAAFEPVLVLVAVFGLPFVAWGFLRPKRFVAVALLICLFTKSAAVLTGIAAVDFADEAMIAASLLVCLGPRLLRGRPIRTFPGFGWFVVFLVLGVVSALAVDVPLVVLGAGTSLAAKGILLSLAIAQIRWTTSDVHRLARGGVVVLLFIIACSLVNLAIPQTWQLLIGNIDTVSYRASVPSLIGPFVEPGTLGLISAMGFLAVVAWNTAVGSSRTTLLLSLGMALVAVFSFRRKTWLGMMASFLWLSSRARRPGVFATAVLTVVGIVVLFASTLASAMTALVATYFDQSEGTAARTVMTTDSFFVALDHFPLGAGFGRFGSETASEYYSPVYLERGYQYIWGLSEAAGNDLFLTDTMWPAILGEAGIFGLLAFVLALVAVFRRLRALSFDERPIVRWLGLTGIAWIAQYLLESTGNPVFVSPPSYVPLFLLIGLLGSFGGKRQAAEAGAEEAVTERETVAPGNGGGSAERRDAEPAEDRAVLAHR</sequence>
<accession>A0A4Q7YA97</accession>
<evidence type="ECO:0000256" key="2">
    <source>
        <dbReference type="SAM" id="Phobius"/>
    </source>
</evidence>
<name>A0A4Q7YA97_9ACTN</name>
<feature type="compositionally biased region" description="Basic and acidic residues" evidence="1">
    <location>
        <begin position="493"/>
        <end position="510"/>
    </location>
</feature>
<feature type="transmembrane region" description="Helical" evidence="2">
    <location>
        <begin position="382"/>
        <end position="406"/>
    </location>
</feature>
<evidence type="ECO:0008006" key="5">
    <source>
        <dbReference type="Google" id="ProtNLM"/>
    </source>
</evidence>
<proteinExistence type="predicted"/>
<feature type="transmembrane region" description="Helical" evidence="2">
    <location>
        <begin position="163"/>
        <end position="184"/>
    </location>
</feature>
<dbReference type="PANTHER" id="PTHR37422:SF13">
    <property type="entry name" value="LIPOPOLYSACCHARIDE BIOSYNTHESIS PROTEIN PA4999-RELATED"/>
    <property type="match status" value="1"/>
</dbReference>
<dbReference type="RefSeq" id="WP_104527027.1">
    <property type="nucleotide sequence ID" value="NZ_POQT01000003.1"/>
</dbReference>
<feature type="transmembrane region" description="Helical" evidence="2">
    <location>
        <begin position="12"/>
        <end position="42"/>
    </location>
</feature>
<keyword evidence="2" id="KW-0812">Transmembrane</keyword>
<dbReference type="Proteomes" id="UP000292507">
    <property type="component" value="Unassembled WGS sequence"/>
</dbReference>